<proteinExistence type="inferred from homology"/>
<dbReference type="Pfam" id="PF00155">
    <property type="entry name" value="Aminotran_1_2"/>
    <property type="match status" value="1"/>
</dbReference>
<keyword evidence="5" id="KW-0804">Transcription</keyword>
<dbReference type="Proteomes" id="UP000239863">
    <property type="component" value="Unassembled WGS sequence"/>
</dbReference>
<sequence>MSIITKYEIIINYVNHEIEIGNFNGKLPSIRALAIKFSCSNSTVIRAYSELEKQNLIYALPKSGYFVVDNKLKYYNTNESNNIDFSSGEPDSKILPYETFQKSFEKAIGEYKYNIFGYSLSSGFTPLKESVLSLFKQSNLDCSLDKIFITSGAQQALSILSVLNLGQDKESILVEQPTYNIFLKWLDINKFNVIGIERDFNGIDLNKLEYIFKTKKIKFFYTMPRMHNPLGTSLSEDDKKQIVYLANKYDVYIVEDDYLSDLNDDSCHALYKYDKNEKVIYIKSFSKTLIPGIRLAACIIPQKIINEFSNYKVSFDLVSTVPMQGALSSFIDSGHYNNYIYKLKSFYGSRMRLLKHELEGFLDFNLEHRVPNNGMFSLIKLPNTNIEEFINIMSTKDISIRDGSHFYLKEFNHVPSLRISLCNVNEDKIIKGMNYIFQELKNFQYNSPLNSCQQLEL</sequence>
<evidence type="ECO:0000256" key="3">
    <source>
        <dbReference type="ARBA" id="ARBA00023015"/>
    </source>
</evidence>
<dbReference type="GO" id="GO:0003700">
    <property type="term" value="F:DNA-binding transcription factor activity"/>
    <property type="evidence" value="ECO:0007669"/>
    <property type="project" value="InterPro"/>
</dbReference>
<evidence type="ECO:0000256" key="1">
    <source>
        <dbReference type="ARBA" id="ARBA00005384"/>
    </source>
</evidence>
<dbReference type="SUPFAM" id="SSF46785">
    <property type="entry name" value="Winged helix' DNA-binding domain"/>
    <property type="match status" value="1"/>
</dbReference>
<protein>
    <submittedName>
        <fullName evidence="7">GntR family transcriptional regulator</fullName>
    </submittedName>
</protein>
<dbReference type="AlphaFoldDB" id="A0A2S6FX89"/>
<dbReference type="Pfam" id="PF00392">
    <property type="entry name" value="GntR"/>
    <property type="match status" value="1"/>
</dbReference>
<dbReference type="InterPro" id="IPR004839">
    <property type="entry name" value="Aminotransferase_I/II_large"/>
</dbReference>
<name>A0A2S6FX89_9CLOT</name>
<evidence type="ECO:0000313" key="8">
    <source>
        <dbReference type="Proteomes" id="UP000239863"/>
    </source>
</evidence>
<comment type="similarity">
    <text evidence="1">In the C-terminal section; belongs to the class-I pyridoxal-phosphate-dependent aminotransferase family.</text>
</comment>
<accession>A0A2S6FX89</accession>
<evidence type="ECO:0000256" key="5">
    <source>
        <dbReference type="ARBA" id="ARBA00023163"/>
    </source>
</evidence>
<dbReference type="GO" id="GO:0030170">
    <property type="term" value="F:pyridoxal phosphate binding"/>
    <property type="evidence" value="ECO:0007669"/>
    <property type="project" value="InterPro"/>
</dbReference>
<gene>
    <name evidence="7" type="ORF">BD821_10978</name>
</gene>
<dbReference type="OrthoDB" id="163333at2"/>
<dbReference type="RefSeq" id="WP_104410001.1">
    <property type="nucleotide sequence ID" value="NZ_PTIS01000009.1"/>
</dbReference>
<evidence type="ECO:0000259" key="6">
    <source>
        <dbReference type="SMART" id="SM00345"/>
    </source>
</evidence>
<feature type="domain" description="HTH gntR-type" evidence="6">
    <location>
        <begin position="10"/>
        <end position="67"/>
    </location>
</feature>
<dbReference type="InterPro" id="IPR015424">
    <property type="entry name" value="PyrdxlP-dep_Trfase"/>
</dbReference>
<comment type="caution">
    <text evidence="7">The sequence shown here is derived from an EMBL/GenBank/DDBJ whole genome shotgun (WGS) entry which is preliminary data.</text>
</comment>
<dbReference type="GO" id="GO:0003677">
    <property type="term" value="F:DNA binding"/>
    <property type="evidence" value="ECO:0007669"/>
    <property type="project" value="UniProtKB-KW"/>
</dbReference>
<dbReference type="EMBL" id="PTIS01000009">
    <property type="protein sequence ID" value="PPK48212.1"/>
    <property type="molecule type" value="Genomic_DNA"/>
</dbReference>
<dbReference type="SUPFAM" id="SSF53383">
    <property type="entry name" value="PLP-dependent transferases"/>
    <property type="match status" value="1"/>
</dbReference>
<dbReference type="PANTHER" id="PTHR46577:SF1">
    <property type="entry name" value="HTH-TYPE TRANSCRIPTIONAL REGULATORY PROTEIN GABR"/>
    <property type="match status" value="1"/>
</dbReference>
<dbReference type="InterPro" id="IPR051446">
    <property type="entry name" value="HTH_trans_reg/aminotransferase"/>
</dbReference>
<dbReference type="STRING" id="37659.GCA_000703125_02288"/>
<evidence type="ECO:0000256" key="2">
    <source>
        <dbReference type="ARBA" id="ARBA00022898"/>
    </source>
</evidence>
<keyword evidence="3" id="KW-0805">Transcription regulation</keyword>
<dbReference type="InterPro" id="IPR015421">
    <property type="entry name" value="PyrdxlP-dep_Trfase_major"/>
</dbReference>
<reference evidence="7 8" key="1">
    <citation type="submission" date="2018-02" db="EMBL/GenBank/DDBJ databases">
        <title>Genomic Encyclopedia of Archaeal and Bacterial Type Strains, Phase II (KMG-II): from individual species to whole genera.</title>
        <authorList>
            <person name="Goeker M."/>
        </authorList>
    </citation>
    <scope>NUCLEOTIDE SEQUENCE [LARGE SCALE GENOMIC DNA]</scope>
    <source>
        <strain evidence="7 8">DSM 15099</strain>
    </source>
</reference>
<dbReference type="CDD" id="cd07377">
    <property type="entry name" value="WHTH_GntR"/>
    <property type="match status" value="1"/>
</dbReference>
<evidence type="ECO:0000256" key="4">
    <source>
        <dbReference type="ARBA" id="ARBA00023125"/>
    </source>
</evidence>
<dbReference type="InterPro" id="IPR036388">
    <property type="entry name" value="WH-like_DNA-bd_sf"/>
</dbReference>
<dbReference type="SMART" id="SM00345">
    <property type="entry name" value="HTH_GNTR"/>
    <property type="match status" value="1"/>
</dbReference>
<dbReference type="Gene3D" id="3.40.640.10">
    <property type="entry name" value="Type I PLP-dependent aspartate aminotransferase-like (Major domain)"/>
    <property type="match status" value="1"/>
</dbReference>
<dbReference type="CDD" id="cd00609">
    <property type="entry name" value="AAT_like"/>
    <property type="match status" value="1"/>
</dbReference>
<dbReference type="Gene3D" id="1.10.10.10">
    <property type="entry name" value="Winged helix-like DNA-binding domain superfamily/Winged helix DNA-binding domain"/>
    <property type="match status" value="1"/>
</dbReference>
<keyword evidence="2" id="KW-0663">Pyridoxal phosphate</keyword>
<organism evidence="7 8">
    <name type="scientific">Clostridium algidicarnis DSM 15099</name>
    <dbReference type="NCBI Taxonomy" id="1121295"/>
    <lineage>
        <taxon>Bacteria</taxon>
        <taxon>Bacillati</taxon>
        <taxon>Bacillota</taxon>
        <taxon>Clostridia</taxon>
        <taxon>Eubacteriales</taxon>
        <taxon>Clostridiaceae</taxon>
        <taxon>Clostridium</taxon>
    </lineage>
</organism>
<keyword evidence="4" id="KW-0238">DNA-binding</keyword>
<dbReference type="PANTHER" id="PTHR46577">
    <property type="entry name" value="HTH-TYPE TRANSCRIPTIONAL REGULATORY PROTEIN GABR"/>
    <property type="match status" value="1"/>
</dbReference>
<dbReference type="InterPro" id="IPR000524">
    <property type="entry name" value="Tscrpt_reg_HTH_GntR"/>
</dbReference>
<dbReference type="InterPro" id="IPR036390">
    <property type="entry name" value="WH_DNA-bd_sf"/>
</dbReference>
<evidence type="ECO:0000313" key="7">
    <source>
        <dbReference type="EMBL" id="PPK48212.1"/>
    </source>
</evidence>